<comment type="caution">
    <text evidence="2">The sequence shown here is derived from an EMBL/GenBank/DDBJ whole genome shotgun (WGS) entry which is preliminary data.</text>
</comment>
<evidence type="ECO:0000313" key="2">
    <source>
        <dbReference type="EMBL" id="KAK7844527.1"/>
    </source>
</evidence>
<dbReference type="SUPFAM" id="SSF56112">
    <property type="entry name" value="Protein kinase-like (PK-like)"/>
    <property type="match status" value="1"/>
</dbReference>
<dbReference type="Gene3D" id="3.30.200.20">
    <property type="entry name" value="Phosphorylase Kinase, domain 1"/>
    <property type="match status" value="1"/>
</dbReference>
<feature type="region of interest" description="Disordered" evidence="1">
    <location>
        <begin position="169"/>
        <end position="193"/>
    </location>
</feature>
<dbReference type="EMBL" id="PKMF04000184">
    <property type="protein sequence ID" value="KAK7844527.1"/>
    <property type="molecule type" value="Genomic_DNA"/>
</dbReference>
<name>A0AAW0L0B2_QUESU</name>
<evidence type="ECO:0000313" key="3">
    <source>
        <dbReference type="Proteomes" id="UP000237347"/>
    </source>
</evidence>
<evidence type="ECO:0000256" key="1">
    <source>
        <dbReference type="SAM" id="MobiDB-lite"/>
    </source>
</evidence>
<dbReference type="Proteomes" id="UP000237347">
    <property type="component" value="Unassembled WGS sequence"/>
</dbReference>
<dbReference type="AlphaFoldDB" id="A0AAW0L0B2"/>
<keyword evidence="3" id="KW-1185">Reference proteome</keyword>
<gene>
    <name evidence="2" type="primary">CCR4_7</name>
    <name evidence="2" type="ORF">CFP56_010806</name>
</gene>
<protein>
    <submittedName>
        <fullName evidence="2">Serine/threonine-protein kinase-like protein ccr4</fullName>
    </submittedName>
</protein>
<reference evidence="2 3" key="1">
    <citation type="journal article" date="2018" name="Sci. Data">
        <title>The draft genome sequence of cork oak.</title>
        <authorList>
            <person name="Ramos A.M."/>
            <person name="Usie A."/>
            <person name="Barbosa P."/>
            <person name="Barros P.M."/>
            <person name="Capote T."/>
            <person name="Chaves I."/>
            <person name="Simoes F."/>
            <person name="Abreu I."/>
            <person name="Carrasquinho I."/>
            <person name="Faro C."/>
            <person name="Guimaraes J.B."/>
            <person name="Mendonca D."/>
            <person name="Nobrega F."/>
            <person name="Rodrigues L."/>
            <person name="Saibo N.J.M."/>
            <person name="Varela M.C."/>
            <person name="Egas C."/>
            <person name="Matos J."/>
            <person name="Miguel C.M."/>
            <person name="Oliveira M.M."/>
            <person name="Ricardo C.P."/>
            <person name="Goncalves S."/>
        </authorList>
    </citation>
    <scope>NUCLEOTIDE SEQUENCE [LARGE SCALE GENOMIC DNA]</scope>
    <source>
        <strain evidence="3">cv. HL8</strain>
    </source>
</reference>
<feature type="region of interest" description="Disordered" evidence="1">
    <location>
        <begin position="44"/>
        <end position="63"/>
    </location>
</feature>
<dbReference type="GO" id="GO:0016301">
    <property type="term" value="F:kinase activity"/>
    <property type="evidence" value="ECO:0007669"/>
    <property type="project" value="UniProtKB-KW"/>
</dbReference>
<dbReference type="PANTHER" id="PTHR46146">
    <property type="entry name" value="SERINE/THREONINE-PROTEIN KINASE-LIKE PROTEIN CCR4"/>
    <property type="match status" value="1"/>
</dbReference>
<sequence>MKVGYSFFPSAISDSESGSFSWIWNGTNPNSSISIPSIFPANDSDSESYGSSGSNETSPEFSNNSNSIVSFFPPAWSPTDSPENYEIIIRNPSITITSSFSHFFPLPNGPTSFSIPLIFPPTMSEIETDDSCSESNQSPCAQFSDSIVSLFPPAGSQSDSSSSQNYEIIIPNNPSLSTTPKSNNSSKSNRTPPKFSHSILSFFSAAKPLTNSSKPRLTILKTGFEVLMKFKVKKEFLFKMLFEATKNFSDNHWIGKGSFFSVYHATLDDGREVAVKCENSAHSCEIDSKALVLDPKVPPPTPFERKAVAHVGSLALDCVSPNGPERPSMTEIVNSLQRALDACVDLDPEECSLDD</sequence>
<accession>A0AAW0L0B2</accession>
<dbReference type="InterPro" id="IPR011009">
    <property type="entry name" value="Kinase-like_dom_sf"/>
</dbReference>
<proteinExistence type="predicted"/>
<dbReference type="PANTHER" id="PTHR46146:SF4">
    <property type="entry name" value="SERINE_THREONINE-PROTEIN KINASE-LIKE PROTEIN CCR4"/>
    <property type="match status" value="1"/>
</dbReference>
<feature type="compositionally biased region" description="Low complexity" evidence="1">
    <location>
        <begin position="171"/>
        <end position="193"/>
    </location>
</feature>
<organism evidence="2 3">
    <name type="scientific">Quercus suber</name>
    <name type="common">Cork oak</name>
    <dbReference type="NCBI Taxonomy" id="58331"/>
    <lineage>
        <taxon>Eukaryota</taxon>
        <taxon>Viridiplantae</taxon>
        <taxon>Streptophyta</taxon>
        <taxon>Embryophyta</taxon>
        <taxon>Tracheophyta</taxon>
        <taxon>Spermatophyta</taxon>
        <taxon>Magnoliopsida</taxon>
        <taxon>eudicotyledons</taxon>
        <taxon>Gunneridae</taxon>
        <taxon>Pentapetalae</taxon>
        <taxon>rosids</taxon>
        <taxon>fabids</taxon>
        <taxon>Fagales</taxon>
        <taxon>Fagaceae</taxon>
        <taxon>Quercus</taxon>
    </lineage>
</organism>